<feature type="compositionally biased region" description="Low complexity" evidence="1">
    <location>
        <begin position="204"/>
        <end position="220"/>
    </location>
</feature>
<gene>
    <name evidence="2" type="ORF">FA014_19460</name>
</gene>
<evidence type="ECO:0000313" key="2">
    <source>
        <dbReference type="EMBL" id="TKR21873.1"/>
    </source>
</evidence>
<sequence>MAAAAAVVAGAGGYVLGTGGGADAVTAAAPITLAGPAAEGATKMDGMASTADLRVAPWFGGRAVFTASGLADDAGSGHAWAFDAASVFSAETAARVAGVLGVAGDPVLQYGAWTVGAQDGSGPSLSLQPDGTAGLSYFDPTRDPWACTASAPDQPGDGATADGSAGTASEDAASGGAAVEVVPTPEPATLDPALVDPALPPVVGPSCDPAAGPAPTGDAATSAARDLIGALGLDPDGFQYEAVDTGDARSSAVTAYQVLDGQQTGLTWSVTLVADGVQSLYGSLAPLVDLGEYPVVGAATAVERLNDPRFGTGFGGVMPLARAAVEDDAVGSSSAASADPTVPPTARPGDPIPWAVQQVTITGARLGVSQVTGADGSALLVPAYELSDADGSTWSVVAVDEGSLDLAG</sequence>
<comment type="caution">
    <text evidence="2">The sequence shown here is derived from an EMBL/GenBank/DDBJ whole genome shotgun (WGS) entry which is preliminary data.</text>
</comment>
<proteinExistence type="predicted"/>
<dbReference type="Proteomes" id="UP000308121">
    <property type="component" value="Unassembled WGS sequence"/>
</dbReference>
<protein>
    <submittedName>
        <fullName evidence="2">Uncharacterized protein</fullName>
    </submittedName>
</protein>
<dbReference type="AlphaFoldDB" id="A0A7Z8NP69"/>
<feature type="region of interest" description="Disordered" evidence="1">
    <location>
        <begin position="331"/>
        <end position="352"/>
    </location>
</feature>
<feature type="compositionally biased region" description="Low complexity" evidence="1">
    <location>
        <begin position="187"/>
        <end position="197"/>
    </location>
</feature>
<feature type="region of interest" description="Disordered" evidence="1">
    <location>
        <begin position="144"/>
        <end position="220"/>
    </location>
</feature>
<dbReference type="EMBL" id="SZYE01000332">
    <property type="protein sequence ID" value="TKR21873.1"/>
    <property type="molecule type" value="Genomic_DNA"/>
</dbReference>
<reference evidence="2 3" key="1">
    <citation type="submission" date="2019-05" db="EMBL/GenBank/DDBJ databases">
        <title>Genome sequence of Cellulomonas hominis strain CS1.</title>
        <authorList>
            <person name="Belmont J."/>
            <person name="Maclea K.S."/>
        </authorList>
    </citation>
    <scope>NUCLEOTIDE SEQUENCE [LARGE SCALE GENOMIC DNA]</scope>
    <source>
        <strain evidence="2 3">CS1</strain>
    </source>
</reference>
<dbReference type="OrthoDB" id="3268840at2"/>
<feature type="compositionally biased region" description="Low complexity" evidence="1">
    <location>
        <begin position="156"/>
        <end position="169"/>
    </location>
</feature>
<evidence type="ECO:0000256" key="1">
    <source>
        <dbReference type="SAM" id="MobiDB-lite"/>
    </source>
</evidence>
<feature type="region of interest" description="Disordered" evidence="1">
    <location>
        <begin position="120"/>
        <end position="139"/>
    </location>
</feature>
<accession>A0A7Z8NP69</accession>
<organism evidence="2 3">
    <name type="scientific">Cellulomonas hominis</name>
    <dbReference type="NCBI Taxonomy" id="156981"/>
    <lineage>
        <taxon>Bacteria</taxon>
        <taxon>Bacillati</taxon>
        <taxon>Actinomycetota</taxon>
        <taxon>Actinomycetes</taxon>
        <taxon>Micrococcales</taxon>
        <taxon>Cellulomonadaceae</taxon>
        <taxon>Cellulomonas</taxon>
    </lineage>
</organism>
<evidence type="ECO:0000313" key="3">
    <source>
        <dbReference type="Proteomes" id="UP000308121"/>
    </source>
</evidence>
<name>A0A7Z8NP69_9CELL</name>